<sequence>MPPSGQVMPVVGFYGPQAGAGHRGPTLGGFVHTGKRVKPETYNSGQSKGGQGGQQGGSGQQGSTGGR</sequence>
<feature type="compositionally biased region" description="Gly residues" evidence="1">
    <location>
        <begin position="47"/>
        <end position="67"/>
    </location>
</feature>
<organism evidence="2 3">
    <name type="scientific">Hyaloscypha bicolor E</name>
    <dbReference type="NCBI Taxonomy" id="1095630"/>
    <lineage>
        <taxon>Eukaryota</taxon>
        <taxon>Fungi</taxon>
        <taxon>Dikarya</taxon>
        <taxon>Ascomycota</taxon>
        <taxon>Pezizomycotina</taxon>
        <taxon>Leotiomycetes</taxon>
        <taxon>Helotiales</taxon>
        <taxon>Hyaloscyphaceae</taxon>
        <taxon>Hyaloscypha</taxon>
        <taxon>Hyaloscypha bicolor</taxon>
    </lineage>
</organism>
<dbReference type="Proteomes" id="UP000235371">
    <property type="component" value="Unassembled WGS sequence"/>
</dbReference>
<protein>
    <submittedName>
        <fullName evidence="2">Uncharacterized protein</fullName>
    </submittedName>
</protein>
<dbReference type="EMBL" id="KZ613783">
    <property type="protein sequence ID" value="PMD62455.1"/>
    <property type="molecule type" value="Genomic_DNA"/>
</dbReference>
<evidence type="ECO:0000256" key="1">
    <source>
        <dbReference type="SAM" id="MobiDB-lite"/>
    </source>
</evidence>
<evidence type="ECO:0000313" key="2">
    <source>
        <dbReference type="EMBL" id="PMD62455.1"/>
    </source>
</evidence>
<dbReference type="RefSeq" id="XP_024739359.1">
    <property type="nucleotide sequence ID" value="XM_024879765.1"/>
</dbReference>
<feature type="region of interest" description="Disordered" evidence="1">
    <location>
        <begin position="16"/>
        <end position="67"/>
    </location>
</feature>
<dbReference type="GeneID" id="36587842"/>
<accession>A0A2J6THD9</accession>
<gene>
    <name evidence="2" type="ORF">K444DRAFT_610510</name>
</gene>
<reference evidence="2 3" key="1">
    <citation type="submission" date="2016-04" db="EMBL/GenBank/DDBJ databases">
        <title>A degradative enzymes factory behind the ericoid mycorrhizal symbiosis.</title>
        <authorList>
            <consortium name="DOE Joint Genome Institute"/>
            <person name="Martino E."/>
            <person name="Morin E."/>
            <person name="Grelet G."/>
            <person name="Kuo A."/>
            <person name="Kohler A."/>
            <person name="Daghino S."/>
            <person name="Barry K."/>
            <person name="Choi C."/>
            <person name="Cichocki N."/>
            <person name="Clum A."/>
            <person name="Copeland A."/>
            <person name="Hainaut M."/>
            <person name="Haridas S."/>
            <person name="Labutti K."/>
            <person name="Lindquist E."/>
            <person name="Lipzen A."/>
            <person name="Khouja H.-R."/>
            <person name="Murat C."/>
            <person name="Ohm R."/>
            <person name="Olson A."/>
            <person name="Spatafora J."/>
            <person name="Veneault-Fourrey C."/>
            <person name="Henrissat B."/>
            <person name="Grigoriev I."/>
            <person name="Martin F."/>
            <person name="Perotto S."/>
        </authorList>
    </citation>
    <scope>NUCLEOTIDE SEQUENCE [LARGE SCALE GENOMIC DNA]</scope>
    <source>
        <strain evidence="2 3">E</strain>
    </source>
</reference>
<proteinExistence type="predicted"/>
<evidence type="ECO:0000313" key="3">
    <source>
        <dbReference type="Proteomes" id="UP000235371"/>
    </source>
</evidence>
<name>A0A2J6THD9_9HELO</name>
<dbReference type="InParanoid" id="A0A2J6THD9"/>
<dbReference type="AlphaFoldDB" id="A0A2J6THD9"/>
<keyword evidence="3" id="KW-1185">Reference proteome</keyword>